<name>A0A0A2XPJ7_9PAST</name>
<gene>
    <name evidence="2" type="ORF">P375_01520</name>
</gene>
<protein>
    <recommendedName>
        <fullName evidence="1">Beta-ketoacyl synthase-like N-terminal domain-containing protein</fullName>
    </recommendedName>
</protein>
<proteinExistence type="predicted"/>
<dbReference type="AlphaFoldDB" id="A0A0A2XPJ7"/>
<accession>A0A0A2XPJ7</accession>
<dbReference type="GO" id="GO:0016746">
    <property type="term" value="F:acyltransferase activity"/>
    <property type="evidence" value="ECO:0007669"/>
    <property type="project" value="InterPro"/>
</dbReference>
<comment type="caution">
    <text evidence="2">The sequence shown here is derived from an EMBL/GenBank/DDBJ whole genome shotgun (WGS) entry which is preliminary data.</text>
</comment>
<reference evidence="2 3" key="1">
    <citation type="submission" date="2014-08" db="EMBL/GenBank/DDBJ databases">
        <title>Chaperone-usher fimbriae in a diverse selection of Gallibacterium genomes.</title>
        <authorList>
            <person name="Kudirkiene E."/>
            <person name="Bager R.J."/>
            <person name="Johnson T.J."/>
            <person name="Bojesen A.M."/>
        </authorList>
    </citation>
    <scope>NUCLEOTIDE SEQUENCE [LARGE SCALE GENOMIC DNA]</scope>
    <source>
        <strain evidence="2 3">CCM5976</strain>
    </source>
</reference>
<dbReference type="Pfam" id="PF13723">
    <property type="entry name" value="Ketoacyl-synt_2"/>
    <property type="match status" value="1"/>
</dbReference>
<feature type="domain" description="Beta-ketoacyl synthase-like N-terminal" evidence="1">
    <location>
        <begin position="34"/>
        <end position="248"/>
    </location>
</feature>
<dbReference type="InterPro" id="IPR016039">
    <property type="entry name" value="Thiolase-like"/>
</dbReference>
<evidence type="ECO:0000313" key="3">
    <source>
        <dbReference type="Proteomes" id="UP000030418"/>
    </source>
</evidence>
<dbReference type="SUPFAM" id="SSF53901">
    <property type="entry name" value="Thiolase-like"/>
    <property type="match status" value="1"/>
</dbReference>
<dbReference type="EMBL" id="JPXY01000007">
    <property type="protein sequence ID" value="KGQ34271.1"/>
    <property type="molecule type" value="Genomic_DNA"/>
</dbReference>
<evidence type="ECO:0000259" key="1">
    <source>
        <dbReference type="Pfam" id="PF13723"/>
    </source>
</evidence>
<dbReference type="InterPro" id="IPR014030">
    <property type="entry name" value="Ketoacyl_synth_N"/>
</dbReference>
<evidence type="ECO:0000313" key="2">
    <source>
        <dbReference type="EMBL" id="KGQ34271.1"/>
    </source>
</evidence>
<dbReference type="RefSeq" id="WP_039133527.1">
    <property type="nucleotide sequence ID" value="NZ_JPXY01000007.1"/>
</dbReference>
<organism evidence="2 3">
    <name type="scientific">Gallibacterium genomosp. 2</name>
    <dbReference type="NCBI Taxonomy" id="155517"/>
    <lineage>
        <taxon>Bacteria</taxon>
        <taxon>Pseudomonadati</taxon>
        <taxon>Pseudomonadota</taxon>
        <taxon>Gammaproteobacteria</taxon>
        <taxon>Pasteurellales</taxon>
        <taxon>Pasteurellaceae</taxon>
        <taxon>Gallibacterium</taxon>
    </lineage>
</organism>
<dbReference type="Proteomes" id="UP000030418">
    <property type="component" value="Unassembled WGS sequence"/>
</dbReference>
<sequence length="250" mass="28540">MDAPICQFNFSLCGWKVVTNLELSPEDWQLGQTHWEKNSHLWQPFAPKLAFLPPLKRRRLSELARLFFEAAWDLVGEQANIPVVYASANSEINRNFALWQSYLTEGDVSPTSFNLSVHNALVGQWSEMRQVKAETTAIMAQQDNLEVALLEAYLLLQEGQERVLVVVAELPLATQYNAEPVVRQPFGYALALVIEQGHQYQLSLHCTENGQDIAENNKDNALFWVQQQALNQSQWQTASSRGGIWRWQKN</sequence>
<keyword evidence="3" id="KW-1185">Reference proteome</keyword>